<protein>
    <submittedName>
        <fullName evidence="1">Uncharacterized protein</fullName>
    </submittedName>
</protein>
<dbReference type="Proteomes" id="UP000038010">
    <property type="component" value="Unassembled WGS sequence"/>
</dbReference>
<comment type="caution">
    <text evidence="1">The sequence shown here is derived from an EMBL/GenBank/DDBJ whole genome shotgun (WGS) entry which is preliminary data.</text>
</comment>
<evidence type="ECO:0000313" key="1">
    <source>
        <dbReference type="EMBL" id="KPI35519.1"/>
    </source>
</evidence>
<dbReference type="GeneID" id="28731699"/>
<dbReference type="EMBL" id="LFJN01000039">
    <property type="protein sequence ID" value="KPI35519.1"/>
    <property type="molecule type" value="Genomic_DNA"/>
</dbReference>
<evidence type="ECO:0000313" key="2">
    <source>
        <dbReference type="Proteomes" id="UP000038010"/>
    </source>
</evidence>
<dbReference type="OrthoDB" id="4525638at2759"/>
<dbReference type="AlphaFoldDB" id="A0A0N0NIJ7"/>
<dbReference type="VEuPathDB" id="FungiDB:AB675_11007"/>
<reference evidence="1 2" key="1">
    <citation type="submission" date="2015-06" db="EMBL/GenBank/DDBJ databases">
        <title>Draft genome of the ant-associated black yeast Phialophora attae CBS 131958.</title>
        <authorList>
            <person name="Moreno L.F."/>
            <person name="Stielow B.J."/>
            <person name="de Hoog S."/>
            <person name="Vicente V.A."/>
            <person name="Weiss V.A."/>
            <person name="de Vries M."/>
            <person name="Cruz L.M."/>
            <person name="Souza E.M."/>
        </authorList>
    </citation>
    <scope>NUCLEOTIDE SEQUENCE [LARGE SCALE GENOMIC DNA]</scope>
    <source>
        <strain evidence="1 2">CBS 131958</strain>
    </source>
</reference>
<gene>
    <name evidence="1" type="ORF">AB675_11007</name>
</gene>
<sequence>MKTSSILRRAADKVKIFFVHSTHHSKDGRRSEAIGDVEEFIKGRKLEGRGVAQAAIRSSYHKSPEDRREHLTVDFLDKDGNFITTRHVCSSDDEK</sequence>
<keyword evidence="2" id="KW-1185">Reference proteome</keyword>
<dbReference type="RefSeq" id="XP_017995482.1">
    <property type="nucleotide sequence ID" value="XM_018139819.1"/>
</dbReference>
<organism evidence="1 2">
    <name type="scientific">Cyphellophora attinorum</name>
    <dbReference type="NCBI Taxonomy" id="1664694"/>
    <lineage>
        <taxon>Eukaryota</taxon>
        <taxon>Fungi</taxon>
        <taxon>Dikarya</taxon>
        <taxon>Ascomycota</taxon>
        <taxon>Pezizomycotina</taxon>
        <taxon>Eurotiomycetes</taxon>
        <taxon>Chaetothyriomycetidae</taxon>
        <taxon>Chaetothyriales</taxon>
        <taxon>Cyphellophoraceae</taxon>
        <taxon>Cyphellophora</taxon>
    </lineage>
</organism>
<accession>A0A0N0NIJ7</accession>
<name>A0A0N0NIJ7_9EURO</name>
<proteinExistence type="predicted"/>